<dbReference type="PANTHER" id="PTHR33755">
    <property type="entry name" value="TOXIN PARE1-RELATED"/>
    <property type="match status" value="1"/>
</dbReference>
<evidence type="ECO:0000256" key="1">
    <source>
        <dbReference type="ARBA" id="ARBA00006226"/>
    </source>
</evidence>
<dbReference type="InterPro" id="IPR007712">
    <property type="entry name" value="RelE/ParE_toxin"/>
</dbReference>
<evidence type="ECO:0000256" key="2">
    <source>
        <dbReference type="ARBA" id="ARBA00022649"/>
    </source>
</evidence>
<dbReference type="Gene3D" id="3.30.2310.20">
    <property type="entry name" value="RelE-like"/>
    <property type="match status" value="1"/>
</dbReference>
<dbReference type="InterPro" id="IPR051803">
    <property type="entry name" value="TA_system_RelE-like_toxin"/>
</dbReference>
<keyword evidence="2" id="KW-1277">Toxin-antitoxin system</keyword>
<dbReference type="OrthoDB" id="121597at2"/>
<keyword evidence="4" id="KW-1185">Reference proteome</keyword>
<dbReference type="SUPFAM" id="SSF143011">
    <property type="entry name" value="RelE-like"/>
    <property type="match status" value="1"/>
</dbReference>
<dbReference type="Proteomes" id="UP000298216">
    <property type="component" value="Unassembled WGS sequence"/>
</dbReference>
<organism evidence="3 4">
    <name type="scientific">Brevundimonas intermedia</name>
    <dbReference type="NCBI Taxonomy" id="74315"/>
    <lineage>
        <taxon>Bacteria</taxon>
        <taxon>Pseudomonadati</taxon>
        <taxon>Pseudomonadota</taxon>
        <taxon>Alphaproteobacteria</taxon>
        <taxon>Caulobacterales</taxon>
        <taxon>Caulobacteraceae</taxon>
        <taxon>Brevundimonas</taxon>
    </lineage>
</organism>
<accession>A0A4Y9RTZ3</accession>
<dbReference type="InterPro" id="IPR035093">
    <property type="entry name" value="RelE/ParE_toxin_dom_sf"/>
</dbReference>
<comment type="similarity">
    <text evidence="1">Belongs to the RelE toxin family.</text>
</comment>
<dbReference type="PANTHER" id="PTHR33755:SF7">
    <property type="entry name" value="TOXIN MODULE OF TOXIN-ANTITOXIN SYSTEM RELE_STBE FAMILY"/>
    <property type="match status" value="1"/>
</dbReference>
<evidence type="ECO:0000313" key="4">
    <source>
        <dbReference type="Proteomes" id="UP000298216"/>
    </source>
</evidence>
<name>A0A4Y9RTZ3_9CAUL</name>
<comment type="caution">
    <text evidence="3">The sequence shown here is derived from an EMBL/GenBank/DDBJ whole genome shotgun (WGS) entry which is preliminary data.</text>
</comment>
<protein>
    <submittedName>
        <fullName evidence="3">Type II toxin-antitoxin system RelE/ParE family toxin</fullName>
    </submittedName>
</protein>
<evidence type="ECO:0000313" key="3">
    <source>
        <dbReference type="EMBL" id="TFW12757.1"/>
    </source>
</evidence>
<sequence>MSFEIRFSVAARADQQRLLDFIGEKSPNAAEHAYSVLLDAFRQLTEFPLSGRSVGSSRVYVTRFGQGGYVIKYRVYDDVVLVSRIFHSRENWRR</sequence>
<dbReference type="RefSeq" id="WP_135195232.1">
    <property type="nucleotide sequence ID" value="NZ_SPVH01000006.1"/>
</dbReference>
<dbReference type="Pfam" id="PF05016">
    <property type="entry name" value="ParE_toxin"/>
    <property type="match status" value="1"/>
</dbReference>
<reference evidence="3 4" key="1">
    <citation type="submission" date="2019-03" db="EMBL/GenBank/DDBJ databases">
        <title>Draft genome of Brevundimonas sp. a heavy metal resistant soil bacteria.</title>
        <authorList>
            <person name="Soto J."/>
        </authorList>
    </citation>
    <scope>NUCLEOTIDE SEQUENCE [LARGE SCALE GENOMIC DNA]</scope>
    <source>
        <strain evidence="3 4">B-10</strain>
    </source>
</reference>
<proteinExistence type="inferred from homology"/>
<dbReference type="AlphaFoldDB" id="A0A4Y9RTZ3"/>
<dbReference type="EMBL" id="SPVH01000006">
    <property type="protein sequence ID" value="TFW12757.1"/>
    <property type="molecule type" value="Genomic_DNA"/>
</dbReference>
<gene>
    <name evidence="3" type="ORF">EGY25_12265</name>
</gene>